<dbReference type="Proteomes" id="UP001497744">
    <property type="component" value="Unassembled WGS sequence"/>
</dbReference>
<dbReference type="InterPro" id="IPR013766">
    <property type="entry name" value="Thioredoxin_domain"/>
</dbReference>
<dbReference type="GeneID" id="94195903"/>
<dbReference type="CDD" id="cd02947">
    <property type="entry name" value="TRX_family"/>
    <property type="match status" value="1"/>
</dbReference>
<protein>
    <submittedName>
        <fullName evidence="3">Thioredoxin, putative</fullName>
    </submittedName>
</protein>
<gene>
    <name evidence="3" type="ORF">BcabD6B2_38570</name>
</gene>
<dbReference type="EMBL" id="BPLF01000003">
    <property type="protein sequence ID" value="GIX64422.1"/>
    <property type="molecule type" value="Genomic_DNA"/>
</dbReference>
<dbReference type="Pfam" id="PF00085">
    <property type="entry name" value="Thioredoxin"/>
    <property type="match status" value="1"/>
</dbReference>
<evidence type="ECO:0000313" key="4">
    <source>
        <dbReference type="Proteomes" id="UP001497744"/>
    </source>
</evidence>
<reference evidence="3 4" key="1">
    <citation type="submission" date="2021-06" db="EMBL/GenBank/DDBJ databases">
        <title>Genome sequence of Babesia caballi.</title>
        <authorList>
            <person name="Yamagishi J."/>
            <person name="Kidaka T."/>
            <person name="Ochi A."/>
        </authorList>
    </citation>
    <scope>NUCLEOTIDE SEQUENCE [LARGE SCALE GENOMIC DNA]</scope>
    <source>
        <strain evidence="3">USDA-D6B2</strain>
    </source>
</reference>
<sequence length="70" mass="7853">MNFAPKFELMSKEFSNVQFLKVDISELPELQTKYAISSVPAFKLFKNTEVVGEVIGASAINLRNAIDKNM</sequence>
<evidence type="ECO:0000259" key="2">
    <source>
        <dbReference type="Pfam" id="PF00085"/>
    </source>
</evidence>
<comment type="caution">
    <text evidence="3">The sequence shown here is derived from an EMBL/GenBank/DDBJ whole genome shotgun (WGS) entry which is preliminary data.</text>
</comment>
<proteinExistence type="predicted"/>
<evidence type="ECO:0000256" key="1">
    <source>
        <dbReference type="ARBA" id="ARBA00023157"/>
    </source>
</evidence>
<keyword evidence="4" id="KW-1185">Reference proteome</keyword>
<name>A0AAV4LXQ4_BABCB</name>
<feature type="domain" description="Thioredoxin" evidence="2">
    <location>
        <begin position="2"/>
        <end position="67"/>
    </location>
</feature>
<dbReference type="PANTHER" id="PTHR46115">
    <property type="entry name" value="THIOREDOXIN-LIKE PROTEIN 1"/>
    <property type="match status" value="1"/>
</dbReference>
<dbReference type="AlphaFoldDB" id="A0AAV4LXQ4"/>
<dbReference type="RefSeq" id="XP_067716491.1">
    <property type="nucleotide sequence ID" value="XM_067860390.1"/>
</dbReference>
<dbReference type="Gene3D" id="3.40.30.10">
    <property type="entry name" value="Glutaredoxin"/>
    <property type="match status" value="1"/>
</dbReference>
<organism evidence="3 4">
    <name type="scientific">Babesia caballi</name>
    <dbReference type="NCBI Taxonomy" id="5871"/>
    <lineage>
        <taxon>Eukaryota</taxon>
        <taxon>Sar</taxon>
        <taxon>Alveolata</taxon>
        <taxon>Apicomplexa</taxon>
        <taxon>Aconoidasida</taxon>
        <taxon>Piroplasmida</taxon>
        <taxon>Babesiidae</taxon>
        <taxon>Babesia</taxon>
    </lineage>
</organism>
<dbReference type="InterPro" id="IPR036249">
    <property type="entry name" value="Thioredoxin-like_sf"/>
</dbReference>
<accession>A0AAV4LXQ4</accession>
<evidence type="ECO:0000313" key="3">
    <source>
        <dbReference type="EMBL" id="GIX64422.1"/>
    </source>
</evidence>
<dbReference type="SUPFAM" id="SSF52833">
    <property type="entry name" value="Thioredoxin-like"/>
    <property type="match status" value="1"/>
</dbReference>
<keyword evidence="1" id="KW-1015">Disulfide bond</keyword>